<dbReference type="Gene3D" id="3.30.1240.10">
    <property type="match status" value="1"/>
</dbReference>
<dbReference type="SUPFAM" id="SSF56784">
    <property type="entry name" value="HAD-like"/>
    <property type="match status" value="1"/>
</dbReference>
<dbReference type="PANTHER" id="PTHR10000">
    <property type="entry name" value="PHOSPHOSERINE PHOSPHATASE"/>
    <property type="match status" value="1"/>
</dbReference>
<dbReference type="PROSITE" id="PS01228">
    <property type="entry name" value="COF_1"/>
    <property type="match status" value="1"/>
</dbReference>
<dbReference type="PANTHER" id="PTHR10000:SF25">
    <property type="entry name" value="PHOSPHATASE YKRA-RELATED"/>
    <property type="match status" value="1"/>
</dbReference>
<sequence length="261" mass="29492">MAALFFDIDGTLLSEVTRKVPDSALKALRAAKEAGHQVFVNTGRTCCSIPQEILRIPFDGFLCGCGIHLSHHGEVVFETHLSDAEREGIENMAVKCSVECIYEGEKDVFFRDYPSRYERLESTKRYMNKRGLGLECHVGRDACAFDKIFVYVDDRTDTEKFFAYIRSFMDIIDRGNHAYECVMKGYSKATAIDCILERLHMDRSQSYGFGDSSNDLTMLQCVEHAVAMGAHDPVLDPYVELVAERVEDDGIFHAMQQLGLI</sequence>
<evidence type="ECO:0000313" key="2">
    <source>
        <dbReference type="Proteomes" id="UP000184301"/>
    </source>
</evidence>
<reference evidence="1 2" key="1">
    <citation type="submission" date="2016-11" db="EMBL/GenBank/DDBJ databases">
        <authorList>
            <person name="Jaros S."/>
            <person name="Januszkiewicz K."/>
            <person name="Wedrychowicz H."/>
        </authorList>
    </citation>
    <scope>NUCLEOTIDE SEQUENCE [LARGE SCALE GENOMIC DNA]</scope>
    <source>
        <strain evidence="1 2">DSM 15480</strain>
    </source>
</reference>
<gene>
    <name evidence="1" type="ORF">SAMN02745243_02053</name>
</gene>
<dbReference type="EMBL" id="FQZY01000027">
    <property type="protein sequence ID" value="SHK04629.1"/>
    <property type="molecule type" value="Genomic_DNA"/>
</dbReference>
<protein>
    <recommendedName>
        <fullName evidence="3">Cof subfamily of IIB subfamily of haloacid dehalogenase superfamily/HAD-superfamily hydrolase, subfamily IIB</fullName>
    </recommendedName>
</protein>
<dbReference type="InterPro" id="IPR036412">
    <property type="entry name" value="HAD-like_sf"/>
</dbReference>
<dbReference type="OrthoDB" id="9810101at2"/>
<dbReference type="NCBIfam" id="TIGR01484">
    <property type="entry name" value="HAD-SF-IIB"/>
    <property type="match status" value="1"/>
</dbReference>
<dbReference type="Proteomes" id="UP000184301">
    <property type="component" value="Unassembled WGS sequence"/>
</dbReference>
<proteinExistence type="predicted"/>
<name>A0A1M6P9L1_9FIRM</name>
<dbReference type="Gene3D" id="3.40.50.1000">
    <property type="entry name" value="HAD superfamily/HAD-like"/>
    <property type="match status" value="1"/>
</dbReference>
<dbReference type="GO" id="GO:0005829">
    <property type="term" value="C:cytosol"/>
    <property type="evidence" value="ECO:0007669"/>
    <property type="project" value="TreeGrafter"/>
</dbReference>
<dbReference type="Pfam" id="PF08282">
    <property type="entry name" value="Hydrolase_3"/>
    <property type="match status" value="1"/>
</dbReference>
<dbReference type="AlphaFoldDB" id="A0A1M6P9L1"/>
<evidence type="ECO:0008006" key="3">
    <source>
        <dbReference type="Google" id="ProtNLM"/>
    </source>
</evidence>
<dbReference type="InterPro" id="IPR006379">
    <property type="entry name" value="HAD-SF_hydro_IIB"/>
</dbReference>
<organism evidence="1 2">
    <name type="scientific">Hespellia stercorisuis DSM 15480</name>
    <dbReference type="NCBI Taxonomy" id="1121950"/>
    <lineage>
        <taxon>Bacteria</taxon>
        <taxon>Bacillati</taxon>
        <taxon>Bacillota</taxon>
        <taxon>Clostridia</taxon>
        <taxon>Lachnospirales</taxon>
        <taxon>Lachnospiraceae</taxon>
        <taxon>Hespellia</taxon>
    </lineage>
</organism>
<dbReference type="RefSeq" id="WP_073109601.1">
    <property type="nucleotide sequence ID" value="NZ_FQZY01000027.1"/>
</dbReference>
<dbReference type="InterPro" id="IPR023214">
    <property type="entry name" value="HAD_sf"/>
</dbReference>
<dbReference type="STRING" id="1121950.SAMN02745243_02053"/>
<accession>A0A1M6P9L1</accession>
<evidence type="ECO:0000313" key="1">
    <source>
        <dbReference type="EMBL" id="SHK04629.1"/>
    </source>
</evidence>
<keyword evidence="2" id="KW-1185">Reference proteome</keyword>
<dbReference type="GO" id="GO:0016791">
    <property type="term" value="F:phosphatase activity"/>
    <property type="evidence" value="ECO:0007669"/>
    <property type="project" value="TreeGrafter"/>
</dbReference>
<dbReference type="GO" id="GO:0000287">
    <property type="term" value="F:magnesium ion binding"/>
    <property type="evidence" value="ECO:0007669"/>
    <property type="project" value="TreeGrafter"/>
</dbReference>